<dbReference type="InterPro" id="IPR059180">
    <property type="entry name" value="3D_YorM"/>
</dbReference>
<evidence type="ECO:0000256" key="1">
    <source>
        <dbReference type="ARBA" id="ARBA00007074"/>
    </source>
</evidence>
<comment type="similarity">
    <text evidence="1">Belongs to the peptidase C40 family.</text>
</comment>
<feature type="compositionally biased region" description="Acidic residues" evidence="5">
    <location>
        <begin position="85"/>
        <end position="100"/>
    </location>
</feature>
<dbReference type="SUPFAM" id="SSF54001">
    <property type="entry name" value="Cysteine proteinases"/>
    <property type="match status" value="1"/>
</dbReference>
<sequence length="1098" mass="124309">MQEHEYKARDKTVQKMSRDGLREKNLRSKKEKRITGREADEKKTAGHREQELDFGKVRKTHTAEETVEEVTEGKHRLQSRHAFLEQEEIAEAEEMENSEMSDDKAGGEKSPSVSRSRLRKESIRGHPERKFERDSEITETDRQNRKKKMVTAYAAKEQKRYHEKSEVDEKSMEDFREEIKGKTKREQIRKEQKKSKSRLSFEDESKGVIPGSGMAKRGASAVSETVSDYGQKKVREDTDDNAALDAAGQMELAGESLARKSVYVRERLKENRQRNNRLRESVLEETEKFRLQFGTSASDEAKRAVQKEAEQKKQSALKKLLQKKRYQKQYQAAKQGKAVKDAVLVNAQRFTEKAKAAVKELVAQNRNILLSIGVLVLLFALMATSLSSCAALFQGSSNAIISTSYSSEDADIYAAENAYVALENALNEQINQMKTNHSDYDEFQFQIDEIGHNPYQLISYLTVKYGGFTYAEVADEIQDIFKEQYGLYTDSTRETVTEKKTVRVGESLGQVVTSGYCNCPICCGQWSGGPTASGAYPQANHTIAVDASNPFVPMGTHVIMNGVEYVVEDTGNFAQYGVQFDVFYGDHASASAHGHRTWEAYIADSNGSQEVEVTTTREVNRLDVTLTNHNLDAVLRNRMTDKEQEQYDAYNKYYGNRDYLFDLNTIPTGGAGFGYDIPAEALSDPQFAKMIREAEKYLGYPYVWGGASPSTSFDCSGFVCWVINNCGNGWNVGRTTADGLRSYCSYVSPSDAKPGDLIFFQGTYDTPGASHVGIYVGNNMMIHCGNPIQYTTRAYTTRYFKRLVVGRVQTPTLAMLTERKEKIEHFKKEAYYKVSLSDGKLTVTSESIPLETEAEELRKLCEGAEALVTRVKREQKKTFPPKLYDLTSLQREANRFFGYTAQKTLDMLQELYEEKMVTYPRTDSQYVTEDMKETVKMLVEGMTDFLPFLKSEQTGENIDRVVNNAKVSDHHAILPTKEAMEKGMGGLSSGKKNLLMLIGQQLVQATGEEYLYEQTEISVQCKEHEFTAKGKLPVQMGFKEVEEAFRKYCVKDKKSDEPDHKTELPEGYEEGMTLASVKAEKSTHYTSPPKMFTEDRKK</sequence>
<keyword evidence="3" id="KW-0378">Hydrolase</keyword>
<keyword evidence="4" id="KW-0788">Thiol protease</keyword>
<feature type="compositionally biased region" description="Basic and acidic residues" evidence="5">
    <location>
        <begin position="119"/>
        <end position="143"/>
    </location>
</feature>
<dbReference type="InterPro" id="IPR013825">
    <property type="entry name" value="Topo_IA_cen_sub2"/>
</dbReference>
<feature type="domain" description="Topo IA-type catalytic" evidence="7">
    <location>
        <begin position="618"/>
        <end position="1098"/>
    </location>
</feature>
<feature type="region of interest" description="Disordered" evidence="5">
    <location>
        <begin position="1052"/>
        <end position="1098"/>
    </location>
</feature>
<dbReference type="PANTHER" id="PTHR11390:SF21">
    <property type="entry name" value="DNA TOPOISOMERASE 3-ALPHA"/>
    <property type="match status" value="1"/>
</dbReference>
<dbReference type="PROSITE" id="PS00396">
    <property type="entry name" value="TOPO_IA_1"/>
    <property type="match status" value="1"/>
</dbReference>
<dbReference type="Gene3D" id="2.70.20.10">
    <property type="entry name" value="Topoisomerase I, domain 3"/>
    <property type="match status" value="1"/>
</dbReference>
<organism evidence="8 9">
    <name type="scientific">Blautia difficilis</name>
    <dbReference type="NCBI Taxonomy" id="2763027"/>
    <lineage>
        <taxon>Bacteria</taxon>
        <taxon>Bacillati</taxon>
        <taxon>Bacillota</taxon>
        <taxon>Clostridia</taxon>
        <taxon>Lachnospirales</taxon>
        <taxon>Lachnospiraceae</taxon>
        <taxon>Blautia</taxon>
    </lineage>
</organism>
<dbReference type="Pfam" id="PF01131">
    <property type="entry name" value="Topoisom_bac"/>
    <property type="match status" value="1"/>
</dbReference>
<comment type="caution">
    <text evidence="8">The sequence shown here is derived from an EMBL/GenBank/DDBJ whole genome shotgun (WGS) entry which is preliminary data.</text>
</comment>
<gene>
    <name evidence="8" type="ORF">H8Z82_10730</name>
</gene>
<protein>
    <submittedName>
        <fullName evidence="8">C40 family peptidase</fullName>
    </submittedName>
</protein>
<dbReference type="InterPro" id="IPR013497">
    <property type="entry name" value="Topo_IA_cen"/>
</dbReference>
<dbReference type="PROSITE" id="PS52039">
    <property type="entry name" value="TOPO_IA_2"/>
    <property type="match status" value="1"/>
</dbReference>
<keyword evidence="2" id="KW-0645">Protease</keyword>
<dbReference type="InterPro" id="IPR038765">
    <property type="entry name" value="Papain-like_cys_pep_sf"/>
</dbReference>
<feature type="compositionally biased region" description="Basic and acidic residues" evidence="5">
    <location>
        <begin position="1052"/>
        <end position="1064"/>
    </location>
</feature>
<proteinExistence type="inferred from homology"/>
<dbReference type="InterPro" id="IPR000064">
    <property type="entry name" value="NLP_P60_dom"/>
</dbReference>
<name>A0ABR7IJB6_9FIRM</name>
<evidence type="ECO:0000313" key="9">
    <source>
        <dbReference type="Proteomes" id="UP000649826"/>
    </source>
</evidence>
<dbReference type="PROSITE" id="PS51935">
    <property type="entry name" value="NLPC_P60"/>
    <property type="match status" value="1"/>
</dbReference>
<evidence type="ECO:0000256" key="4">
    <source>
        <dbReference type="ARBA" id="ARBA00022807"/>
    </source>
</evidence>
<dbReference type="SMART" id="SM00437">
    <property type="entry name" value="TOP1Ac"/>
    <property type="match status" value="1"/>
</dbReference>
<dbReference type="PRINTS" id="PR00417">
    <property type="entry name" value="PRTPISMRASEI"/>
</dbReference>
<dbReference type="InterPro" id="IPR003602">
    <property type="entry name" value="Topo_IA_DNA-bd_dom"/>
</dbReference>
<feature type="compositionally biased region" description="Basic and acidic residues" evidence="5">
    <location>
        <begin position="1"/>
        <end position="64"/>
    </location>
</feature>
<accession>A0ABR7IJB6</accession>
<dbReference type="Gene3D" id="3.90.1720.10">
    <property type="entry name" value="endopeptidase domain like (from Nostoc punctiforme)"/>
    <property type="match status" value="1"/>
</dbReference>
<evidence type="ECO:0000256" key="2">
    <source>
        <dbReference type="ARBA" id="ARBA00022670"/>
    </source>
</evidence>
<dbReference type="NCBIfam" id="NF045974">
    <property type="entry name" value="conju_CD1108"/>
    <property type="match status" value="1"/>
</dbReference>
<dbReference type="Gene3D" id="1.10.290.10">
    <property type="entry name" value="Topoisomerase I, domain 4"/>
    <property type="match status" value="1"/>
</dbReference>
<evidence type="ECO:0000256" key="5">
    <source>
        <dbReference type="SAM" id="MobiDB-lite"/>
    </source>
</evidence>
<dbReference type="CDD" id="cd14667">
    <property type="entry name" value="3D_containing_proteins"/>
    <property type="match status" value="1"/>
</dbReference>
<keyword evidence="9" id="KW-1185">Reference proteome</keyword>
<dbReference type="PANTHER" id="PTHR11390">
    <property type="entry name" value="PROKARYOTIC DNA TOPOISOMERASE"/>
    <property type="match status" value="1"/>
</dbReference>
<reference evidence="8 9" key="1">
    <citation type="submission" date="2020-08" db="EMBL/GenBank/DDBJ databases">
        <title>Genome public.</title>
        <authorList>
            <person name="Liu C."/>
            <person name="Sun Q."/>
        </authorList>
    </citation>
    <scope>NUCLEOTIDE SEQUENCE [LARGE SCALE GENOMIC DNA]</scope>
    <source>
        <strain evidence="8 9">M29</strain>
    </source>
</reference>
<dbReference type="InterPro" id="IPR000380">
    <property type="entry name" value="Topo_IA"/>
</dbReference>
<dbReference type="InterPro" id="IPR023406">
    <property type="entry name" value="Topo_IA_AS"/>
</dbReference>
<dbReference type="InterPro" id="IPR023405">
    <property type="entry name" value="Topo_IA_core_domain"/>
</dbReference>
<evidence type="ECO:0000259" key="7">
    <source>
        <dbReference type="PROSITE" id="PS52039"/>
    </source>
</evidence>
<evidence type="ECO:0000313" key="8">
    <source>
        <dbReference type="EMBL" id="MBC5780122.1"/>
    </source>
</evidence>
<evidence type="ECO:0000259" key="6">
    <source>
        <dbReference type="PROSITE" id="PS51935"/>
    </source>
</evidence>
<feature type="region of interest" description="Disordered" evidence="5">
    <location>
        <begin position="1"/>
        <end position="234"/>
    </location>
</feature>
<feature type="domain" description="NlpC/P60" evidence="6">
    <location>
        <begin position="684"/>
        <end position="811"/>
    </location>
</feature>
<feature type="compositionally biased region" description="Basic and acidic residues" evidence="5">
    <location>
        <begin position="156"/>
        <end position="190"/>
    </location>
</feature>
<dbReference type="EMBL" id="JACOQG010000016">
    <property type="protein sequence ID" value="MBC5780122.1"/>
    <property type="molecule type" value="Genomic_DNA"/>
</dbReference>
<dbReference type="InterPro" id="IPR013826">
    <property type="entry name" value="Topo_IA_cen_sub3"/>
</dbReference>
<dbReference type="Proteomes" id="UP000649826">
    <property type="component" value="Unassembled WGS sequence"/>
</dbReference>
<dbReference type="RefSeq" id="WP_186995100.1">
    <property type="nucleotide sequence ID" value="NZ_JACOQG010000016.1"/>
</dbReference>
<dbReference type="SUPFAM" id="SSF56712">
    <property type="entry name" value="Prokaryotic type I DNA topoisomerase"/>
    <property type="match status" value="1"/>
</dbReference>
<evidence type="ECO:0000256" key="3">
    <source>
        <dbReference type="ARBA" id="ARBA00022801"/>
    </source>
</evidence>